<evidence type="ECO:0008006" key="5">
    <source>
        <dbReference type="Google" id="ProtNLM"/>
    </source>
</evidence>
<proteinExistence type="predicted"/>
<feature type="domain" description="Alpha-L-rhamnosidase C-terminal" evidence="2">
    <location>
        <begin position="717"/>
        <end position="788"/>
    </location>
</feature>
<dbReference type="EMBL" id="BMJB01000001">
    <property type="protein sequence ID" value="GGA55663.1"/>
    <property type="molecule type" value="Genomic_DNA"/>
</dbReference>
<gene>
    <name evidence="3" type="ORF">GCM10011507_03690</name>
</gene>
<comment type="caution">
    <text evidence="3">The sequence shown here is derived from an EMBL/GenBank/DDBJ whole genome shotgun (WGS) entry which is preliminary data.</text>
</comment>
<reference evidence="3" key="1">
    <citation type="journal article" date="2014" name="Int. J. Syst. Evol. Microbiol.">
        <title>Complete genome sequence of Corynebacterium casei LMG S-19264T (=DSM 44701T), isolated from a smear-ripened cheese.</title>
        <authorList>
            <consortium name="US DOE Joint Genome Institute (JGI-PGF)"/>
            <person name="Walter F."/>
            <person name="Albersmeier A."/>
            <person name="Kalinowski J."/>
            <person name="Ruckert C."/>
        </authorList>
    </citation>
    <scope>NUCLEOTIDE SEQUENCE</scope>
    <source>
        <strain evidence="3">CGMCC 1.15447</strain>
    </source>
</reference>
<evidence type="ECO:0000259" key="1">
    <source>
        <dbReference type="Pfam" id="PF17389"/>
    </source>
</evidence>
<accession>A0A916RGX5</accession>
<dbReference type="Gene3D" id="2.60.120.260">
    <property type="entry name" value="Galactose-binding domain-like"/>
    <property type="match status" value="2"/>
</dbReference>
<dbReference type="InterPro" id="IPR008928">
    <property type="entry name" value="6-hairpin_glycosidase_sf"/>
</dbReference>
<protein>
    <recommendedName>
        <fullName evidence="5">Alpha-L-rhamnosidase</fullName>
    </recommendedName>
</protein>
<dbReference type="InterPro" id="IPR035398">
    <property type="entry name" value="Bac_rhamnosid_C"/>
</dbReference>
<evidence type="ECO:0000313" key="3">
    <source>
        <dbReference type="EMBL" id="GGA55663.1"/>
    </source>
</evidence>
<sequence length="814" mass="87773">MPAQSAIPNGQLDPTRSLAAATQPHTPLPEEYVWTAGDVTTQRPDRSKFSWSRADLRAEPHYFRTSFDLAAVPAAATLYIGGPRQARVWINGQLVMSFNKDTDAPINFRVFHAGAARALKPGKNTIAIEAVRGRGVVTGMPSLPLAQLAYGEVLVAKIVPAAFGVEAPALVITNKEWRSSAVRSEGWESPGFDDNAWPAVESLGPVESNVDFFQWSADAGMYGWPGYRGMSADLRTYSLLPAAVTHVYTAESQLTNVDSLTTASAPAPFTVTLANTPPDAEAPTLLLDFGREVSGRLLVESGCNCTATLSIAYGESEIEAMSTGLTTGQRGGNYLGTNLVAVPPNGVARGPKSAFRYVRISFLRGAPVTAFKAMRVEGIYYPVRYEGTFESSDPVLNRIWETAAYTAHLCMQDGVWDAPKRDRGRWVGDLDVTGRTISTVFGAPAAIEDTLNRLVVPTSKAPVNGIPGYSALWVTSLYSLNLHSGDKKFLESQHANLLHVLGVMDAGVDADGMLENTKRGWGFVDWAPGYYGGTQETRVGTELEYIRAYGDAAELLTEIGDTANAEKYSAIARKATAAAEAQFRDPVGAYGKSWQLNSLAVLAKAAPDSSAIWNESLSHVKQDSPSDQPITPYSNAWVLDAMSATGHPQEALDWMRKYWGGMLAEGATSFWENYDLRWPKAEFHLSLQADGTSGYFVSLSHGWSSAPAAWLAENVLGIVPTSPGYRTVDIQPELLGLEWARGSVATPHGPIKVSIEKEKGIHVDLPTGVEKARVRVEGATGSVLVNGHETALADGYLVLTSPGQYDVTARNRPQ</sequence>
<dbReference type="InterPro" id="IPR035396">
    <property type="entry name" value="Bac_rhamnosid6H"/>
</dbReference>
<dbReference type="Proteomes" id="UP000648801">
    <property type="component" value="Unassembled WGS sequence"/>
</dbReference>
<dbReference type="PANTHER" id="PTHR34987:SF4">
    <property type="entry name" value="ALPHA-L-RHAMNOSIDASE C-TERMINAL DOMAIN-CONTAINING PROTEIN"/>
    <property type="match status" value="1"/>
</dbReference>
<dbReference type="GO" id="GO:0005975">
    <property type="term" value="P:carbohydrate metabolic process"/>
    <property type="evidence" value="ECO:0007669"/>
    <property type="project" value="InterPro"/>
</dbReference>
<name>A0A916RGX5_9BACT</name>
<feature type="domain" description="Alpha-L-rhamnosidase six-hairpin glycosidase" evidence="1">
    <location>
        <begin position="386"/>
        <end position="715"/>
    </location>
</feature>
<dbReference type="PANTHER" id="PTHR34987">
    <property type="entry name" value="C, PUTATIVE (AFU_ORTHOLOGUE AFUA_3G02880)-RELATED"/>
    <property type="match status" value="1"/>
</dbReference>
<dbReference type="InterPro" id="IPR008979">
    <property type="entry name" value="Galactose-bd-like_sf"/>
</dbReference>
<dbReference type="Pfam" id="PF17390">
    <property type="entry name" value="Bac_rhamnosid_C"/>
    <property type="match status" value="1"/>
</dbReference>
<organism evidence="3 4">
    <name type="scientific">Edaphobacter acidisoli</name>
    <dbReference type="NCBI Taxonomy" id="2040573"/>
    <lineage>
        <taxon>Bacteria</taxon>
        <taxon>Pseudomonadati</taxon>
        <taxon>Acidobacteriota</taxon>
        <taxon>Terriglobia</taxon>
        <taxon>Terriglobales</taxon>
        <taxon>Acidobacteriaceae</taxon>
        <taxon>Edaphobacter</taxon>
    </lineage>
</organism>
<evidence type="ECO:0000259" key="2">
    <source>
        <dbReference type="Pfam" id="PF17390"/>
    </source>
</evidence>
<dbReference type="Gene3D" id="2.60.420.10">
    <property type="entry name" value="Maltose phosphorylase, domain 3"/>
    <property type="match status" value="1"/>
</dbReference>
<dbReference type="SUPFAM" id="SSF49785">
    <property type="entry name" value="Galactose-binding domain-like"/>
    <property type="match status" value="1"/>
</dbReference>
<reference evidence="3" key="2">
    <citation type="submission" date="2020-09" db="EMBL/GenBank/DDBJ databases">
        <authorList>
            <person name="Sun Q."/>
            <person name="Zhou Y."/>
        </authorList>
    </citation>
    <scope>NUCLEOTIDE SEQUENCE</scope>
    <source>
        <strain evidence="3">CGMCC 1.15447</strain>
    </source>
</reference>
<dbReference type="InterPro" id="IPR012341">
    <property type="entry name" value="6hp_glycosidase-like_sf"/>
</dbReference>
<dbReference type="SUPFAM" id="SSF48208">
    <property type="entry name" value="Six-hairpin glycosidases"/>
    <property type="match status" value="1"/>
</dbReference>
<dbReference type="AlphaFoldDB" id="A0A916RGX5"/>
<evidence type="ECO:0000313" key="4">
    <source>
        <dbReference type="Proteomes" id="UP000648801"/>
    </source>
</evidence>
<dbReference type="Gene3D" id="1.50.10.10">
    <property type="match status" value="1"/>
</dbReference>
<keyword evidence="4" id="KW-1185">Reference proteome</keyword>
<dbReference type="Pfam" id="PF17389">
    <property type="entry name" value="Bac_rhamnosid6H"/>
    <property type="match status" value="1"/>
</dbReference>